<reference evidence="1" key="4">
    <citation type="journal article" date="2019" name="Int. J. Syst. Evol. Microbiol.">
        <title>Streptococcus chenjunshii sp. nov. isolated from feces of Tibetan antelopes.</title>
        <authorList>
            <person name="Tian Z."/>
            <person name="Lu S."/>
            <person name="Jin D."/>
            <person name="Yang J."/>
            <person name="Pu J."/>
            <person name="Lai X.H."/>
            <person name="Bai X.N."/>
            <person name="Wu X.M."/>
            <person name="Li J."/>
            <person name="Wang S."/>
            <person name="Xu J."/>
        </authorList>
    </citation>
    <scope>NUCLEOTIDE SEQUENCE</scope>
    <source>
        <strain evidence="1">Z15</strain>
    </source>
</reference>
<dbReference type="Proteomes" id="UP000246115">
    <property type="component" value="Chromosome"/>
</dbReference>
<name>A0A372KJR9_9STRE</name>
<evidence type="ECO:0000313" key="5">
    <source>
        <dbReference type="Proteomes" id="UP000262901"/>
    </source>
</evidence>
<accession>A0A346NES5</accession>
<dbReference type="Proteomes" id="UP000264056">
    <property type="component" value="Unassembled WGS sequence"/>
</dbReference>
<reference evidence="2 6" key="1">
    <citation type="submission" date="2018-08" db="EMBL/GenBank/DDBJ databases">
        <title>Draft genome of Streptococcus sp .nov. Z2.</title>
        <authorList>
            <person name="Tian Z."/>
        </authorList>
    </citation>
    <scope>NUCLEOTIDE SEQUENCE [LARGE SCALE GENOMIC DNA]</scope>
    <source>
        <strain evidence="2 6">Z2</strain>
    </source>
</reference>
<reference evidence="4" key="3">
    <citation type="submission" date="2018-08" db="EMBL/GenBank/DDBJ databases">
        <title>Streptococcus chenjunshii sp. nov., isolated from stools sample of the Tibetan antelope in the Qinghai-Tibet plateau, China.</title>
        <authorList>
            <person name="Tian Z."/>
        </authorList>
    </citation>
    <scope>NUCLEOTIDE SEQUENCE [LARGE SCALE GENOMIC DNA]</scope>
    <source>
        <strain evidence="4">Z15</strain>
    </source>
</reference>
<proteinExistence type="predicted"/>
<dbReference type="EMBL" id="QVQZ01000030">
    <property type="protein sequence ID" value="RFU52510.1"/>
    <property type="molecule type" value="Genomic_DNA"/>
</dbReference>
<evidence type="ECO:0000313" key="3">
    <source>
        <dbReference type="EMBL" id="RFU52510.1"/>
    </source>
</evidence>
<evidence type="ECO:0000313" key="1">
    <source>
        <dbReference type="EMBL" id="AXQ79520.1"/>
    </source>
</evidence>
<organism evidence="3 5">
    <name type="scientific">Streptococcus chenjunshii</name>
    <dbReference type="NCBI Taxonomy" id="2173853"/>
    <lineage>
        <taxon>Bacteria</taxon>
        <taxon>Bacillati</taxon>
        <taxon>Bacillota</taxon>
        <taxon>Bacilli</taxon>
        <taxon>Lactobacillales</taxon>
        <taxon>Streptococcaceae</taxon>
        <taxon>Streptococcus</taxon>
    </lineage>
</organism>
<accession>A0A372KJR9</accession>
<keyword evidence="6" id="KW-1185">Reference proteome</keyword>
<dbReference type="EMBL" id="QVQY01000016">
    <property type="protein sequence ID" value="RFU50792.1"/>
    <property type="molecule type" value="Genomic_DNA"/>
</dbReference>
<reference evidence="3 5" key="2">
    <citation type="submission" date="2018-08" db="EMBL/GenBank/DDBJ databases">
        <title>Draft genome of Streptococcus sp. nov. Z1.</title>
        <authorList>
            <person name="Tian Z."/>
        </authorList>
    </citation>
    <scope>NUCLEOTIDE SEQUENCE [LARGE SCALE GENOMIC DNA]</scope>
    <source>
        <strain evidence="3">Z1</strain>
        <strain evidence="5">Z1(2018)</strain>
    </source>
</reference>
<dbReference type="KEGG" id="schj:DDV21_010835"/>
<dbReference type="EMBL" id="CP031733">
    <property type="protein sequence ID" value="AXQ79520.1"/>
    <property type="molecule type" value="Genomic_DNA"/>
</dbReference>
<evidence type="ECO:0000313" key="6">
    <source>
        <dbReference type="Proteomes" id="UP000264056"/>
    </source>
</evidence>
<dbReference type="AlphaFoldDB" id="A0A372KJR9"/>
<gene>
    <name evidence="1" type="ORF">DDV21_010835</name>
    <name evidence="2" type="ORF">DDV22_06700</name>
    <name evidence="3" type="ORF">DDV23_09335</name>
</gene>
<dbReference type="Proteomes" id="UP000262901">
    <property type="component" value="Unassembled WGS sequence"/>
</dbReference>
<sequence length="73" mass="8380">MKTAKLSDGYGWLSLVTEPQIRGFPHSLIFKFGLPVHSHSVQTVFSFKQRRYYAKRNQAAGKGLRPVQFLLEN</sequence>
<evidence type="ECO:0000313" key="4">
    <source>
        <dbReference type="Proteomes" id="UP000246115"/>
    </source>
</evidence>
<evidence type="ECO:0000313" key="2">
    <source>
        <dbReference type="EMBL" id="RFU50792.1"/>
    </source>
</evidence>
<protein>
    <submittedName>
        <fullName evidence="3">Uncharacterized protein</fullName>
    </submittedName>
</protein>